<comment type="cofactor">
    <cofactor evidence="1">
        <name>Zn(2+)</name>
        <dbReference type="ChEBI" id="CHEBI:29105"/>
    </cofactor>
</comment>
<dbReference type="EMBL" id="CP017634">
    <property type="protein sequence ID" value="ATW25752.1"/>
    <property type="molecule type" value="Genomic_DNA"/>
</dbReference>
<dbReference type="Pfam" id="PF06827">
    <property type="entry name" value="zf-FPG_IleRS"/>
    <property type="match status" value="1"/>
</dbReference>
<keyword evidence="4" id="KW-0227">DNA damage</keyword>
<gene>
    <name evidence="15" type="ORF">DCMF_14155</name>
</gene>
<keyword evidence="15" id="KW-0540">Nuclease</keyword>
<evidence type="ECO:0000256" key="9">
    <source>
        <dbReference type="ARBA" id="ARBA00023204"/>
    </source>
</evidence>
<dbReference type="PANTHER" id="PTHR22993:SF9">
    <property type="entry name" value="FORMAMIDOPYRIMIDINE-DNA GLYCOSYLASE"/>
    <property type="match status" value="1"/>
</dbReference>
<evidence type="ECO:0000256" key="4">
    <source>
        <dbReference type="ARBA" id="ARBA00022763"/>
    </source>
</evidence>
<dbReference type="GO" id="GO:0006284">
    <property type="term" value="P:base-excision repair"/>
    <property type="evidence" value="ECO:0007669"/>
    <property type="project" value="InterPro"/>
</dbReference>
<keyword evidence="10" id="KW-0456">Lyase</keyword>
<keyword evidence="15" id="KW-0255">Endonuclease</keyword>
<dbReference type="RefSeq" id="WP_148135022.1">
    <property type="nucleotide sequence ID" value="NZ_CP017634.1"/>
</dbReference>
<evidence type="ECO:0000256" key="10">
    <source>
        <dbReference type="ARBA" id="ARBA00023239"/>
    </source>
</evidence>
<evidence type="ECO:0000256" key="3">
    <source>
        <dbReference type="ARBA" id="ARBA00022723"/>
    </source>
</evidence>
<keyword evidence="12" id="KW-0326">Glycosidase</keyword>
<evidence type="ECO:0000256" key="2">
    <source>
        <dbReference type="ARBA" id="ARBA00009409"/>
    </source>
</evidence>
<keyword evidence="6" id="KW-0378">Hydrolase</keyword>
<dbReference type="InterPro" id="IPR010663">
    <property type="entry name" value="Znf_FPG/IleRS"/>
</dbReference>
<dbReference type="PROSITE" id="PS51066">
    <property type="entry name" value="ZF_FPG_2"/>
    <property type="match status" value="1"/>
</dbReference>
<evidence type="ECO:0000256" key="11">
    <source>
        <dbReference type="ARBA" id="ARBA00023268"/>
    </source>
</evidence>
<protein>
    <submittedName>
        <fullName evidence="15">Endonuclease VIII</fullName>
    </submittedName>
</protein>
<evidence type="ECO:0000256" key="13">
    <source>
        <dbReference type="PROSITE-ProRule" id="PRU00391"/>
    </source>
</evidence>
<dbReference type="PANTHER" id="PTHR22993">
    <property type="entry name" value="FORMAMIDOPYRIMIDINE-DNA GLYCOSYLASE"/>
    <property type="match status" value="1"/>
</dbReference>
<proteinExistence type="inferred from homology"/>
<dbReference type="GO" id="GO:0003906">
    <property type="term" value="F:DNA-(apurinic or apyrimidinic site) endonuclease activity"/>
    <property type="evidence" value="ECO:0007669"/>
    <property type="project" value="InterPro"/>
</dbReference>
<dbReference type="Proteomes" id="UP000323521">
    <property type="component" value="Chromosome"/>
</dbReference>
<evidence type="ECO:0000256" key="5">
    <source>
        <dbReference type="ARBA" id="ARBA00022771"/>
    </source>
</evidence>
<reference evidence="15 16" key="1">
    <citation type="submission" date="2016-10" db="EMBL/GenBank/DDBJ databases">
        <title>Complete Genome Sequence of Peptococcaceae strain DCMF.</title>
        <authorList>
            <person name="Edwards R.J."/>
            <person name="Holland S.I."/>
            <person name="Deshpande N.P."/>
            <person name="Wong Y.K."/>
            <person name="Ertan H."/>
            <person name="Manefield M."/>
            <person name="Russell T.L."/>
            <person name="Lee M.J."/>
        </authorList>
    </citation>
    <scope>NUCLEOTIDE SEQUENCE [LARGE SCALE GENOMIC DNA]</scope>
    <source>
        <strain evidence="15 16">DCMF</strain>
    </source>
</reference>
<dbReference type="GO" id="GO:0003684">
    <property type="term" value="F:damaged DNA binding"/>
    <property type="evidence" value="ECO:0007669"/>
    <property type="project" value="InterPro"/>
</dbReference>
<keyword evidence="11" id="KW-0511">Multifunctional enzyme</keyword>
<keyword evidence="9" id="KW-0234">DNA repair</keyword>
<evidence type="ECO:0000313" key="16">
    <source>
        <dbReference type="Proteomes" id="UP000323521"/>
    </source>
</evidence>
<keyword evidence="7" id="KW-0862">Zinc</keyword>
<evidence type="ECO:0000256" key="7">
    <source>
        <dbReference type="ARBA" id="ARBA00022833"/>
    </source>
</evidence>
<dbReference type="SUPFAM" id="SSF46946">
    <property type="entry name" value="S13-like H2TH domain"/>
    <property type="match status" value="1"/>
</dbReference>
<dbReference type="OrthoDB" id="9800855at2"/>
<dbReference type="SUPFAM" id="SSF57716">
    <property type="entry name" value="Glucocorticoid receptor-like (DNA-binding domain)"/>
    <property type="match status" value="1"/>
</dbReference>
<comment type="similarity">
    <text evidence="2">Belongs to the FPG family.</text>
</comment>
<dbReference type="GO" id="GO:0016829">
    <property type="term" value="F:lyase activity"/>
    <property type="evidence" value="ECO:0007669"/>
    <property type="project" value="UniProtKB-KW"/>
</dbReference>
<keyword evidence="16" id="KW-1185">Reference proteome</keyword>
<dbReference type="InterPro" id="IPR035937">
    <property type="entry name" value="FPG_N"/>
</dbReference>
<evidence type="ECO:0000256" key="12">
    <source>
        <dbReference type="ARBA" id="ARBA00023295"/>
    </source>
</evidence>
<evidence type="ECO:0000256" key="1">
    <source>
        <dbReference type="ARBA" id="ARBA00001947"/>
    </source>
</evidence>
<dbReference type="Pfam" id="PF06831">
    <property type="entry name" value="H2TH"/>
    <property type="match status" value="1"/>
</dbReference>
<keyword evidence="3" id="KW-0479">Metal-binding</keyword>
<evidence type="ECO:0000256" key="6">
    <source>
        <dbReference type="ARBA" id="ARBA00022801"/>
    </source>
</evidence>
<dbReference type="SUPFAM" id="SSF81624">
    <property type="entry name" value="N-terminal domain of MutM-like DNA repair proteins"/>
    <property type="match status" value="1"/>
</dbReference>
<feature type="domain" description="FPG-type" evidence="14">
    <location>
        <begin position="238"/>
        <end position="274"/>
    </location>
</feature>
<keyword evidence="5 13" id="KW-0863">Zinc-finger</keyword>
<dbReference type="Gene3D" id="1.10.8.50">
    <property type="match status" value="1"/>
</dbReference>
<sequence length="275" mass="30264">MMELPEAFVLAGQMNDTVQGKGVVAVIAAQTPHKFAWYHGDPLGYHGLLAGHAIDAAKAYGGMVEIKTGPAILLIGDGVGLRYHGPHESRPSKHQLLIEFEDSSALSATVQMYGGMWCFKEGGFDNPYYQVAKGKPSPLADEFNEAYFDRLISAPDVQKLSAKAFLATQQRIPGLGNGVLQDILWKCQIHPKRKVNSLSDKHKERMLSTVKTVLKEMTELGGRDTEKDLFGNQGRYQTVMSKNNAHQKCPVCSGLITKENYLGGSVYYCPQCQEN</sequence>
<organism evidence="15 16">
    <name type="scientific">Formimonas warabiya</name>
    <dbReference type="NCBI Taxonomy" id="1761012"/>
    <lineage>
        <taxon>Bacteria</taxon>
        <taxon>Bacillati</taxon>
        <taxon>Bacillota</taxon>
        <taxon>Clostridia</taxon>
        <taxon>Eubacteriales</taxon>
        <taxon>Peptococcaceae</taxon>
        <taxon>Candidatus Formimonas</taxon>
    </lineage>
</organism>
<dbReference type="InterPro" id="IPR000214">
    <property type="entry name" value="Znf_DNA_glyclase/AP_lyase"/>
</dbReference>
<dbReference type="GO" id="GO:0034039">
    <property type="term" value="F:8-oxo-7,8-dihydroguanine DNA N-glycosylase activity"/>
    <property type="evidence" value="ECO:0007669"/>
    <property type="project" value="TreeGrafter"/>
</dbReference>
<accession>A0A3G1KTF0</accession>
<dbReference type="InterPro" id="IPR010979">
    <property type="entry name" value="Ribosomal_uS13-like_H2TH"/>
</dbReference>
<evidence type="ECO:0000256" key="8">
    <source>
        <dbReference type="ARBA" id="ARBA00023125"/>
    </source>
</evidence>
<evidence type="ECO:0000313" key="15">
    <source>
        <dbReference type="EMBL" id="ATW25752.1"/>
    </source>
</evidence>
<keyword evidence="8" id="KW-0238">DNA-binding</keyword>
<dbReference type="AlphaFoldDB" id="A0A3G1KTF0"/>
<dbReference type="GO" id="GO:0008270">
    <property type="term" value="F:zinc ion binding"/>
    <property type="evidence" value="ECO:0007669"/>
    <property type="project" value="UniProtKB-KW"/>
</dbReference>
<name>A0A3G1KTF0_FORW1</name>
<dbReference type="SMART" id="SM01232">
    <property type="entry name" value="H2TH"/>
    <property type="match status" value="1"/>
</dbReference>
<evidence type="ECO:0000259" key="14">
    <source>
        <dbReference type="PROSITE" id="PS51066"/>
    </source>
</evidence>
<dbReference type="KEGG" id="fwa:DCMF_14155"/>
<dbReference type="InterPro" id="IPR015886">
    <property type="entry name" value="H2TH_FPG"/>
</dbReference>